<keyword evidence="3" id="KW-0732">Signal</keyword>
<evidence type="ECO:0000256" key="1">
    <source>
        <dbReference type="ARBA" id="ARBA00008520"/>
    </source>
</evidence>
<dbReference type="Gene3D" id="3.40.190.10">
    <property type="entry name" value="Periplasmic binding protein-like II"/>
    <property type="match status" value="1"/>
</dbReference>
<evidence type="ECO:0008006" key="6">
    <source>
        <dbReference type="Google" id="ProtNLM"/>
    </source>
</evidence>
<dbReference type="GO" id="GO:0042956">
    <property type="term" value="P:maltodextrin transmembrane transport"/>
    <property type="evidence" value="ECO:0007669"/>
    <property type="project" value="TreeGrafter"/>
</dbReference>
<name>A0A066TWS3_9PSEU</name>
<dbReference type="AlphaFoldDB" id="A0A066TWS3"/>
<dbReference type="RefSeq" id="WP_051736335.1">
    <property type="nucleotide sequence ID" value="NZ_JMQI01000081.1"/>
</dbReference>
<protein>
    <recommendedName>
        <fullName evidence="6">Sugar ABC transporter substrate-binding protein</fullName>
    </recommendedName>
</protein>
<dbReference type="PANTHER" id="PTHR30061:SF50">
    <property type="entry name" value="MALTOSE_MALTODEXTRIN-BINDING PERIPLASMIC PROTEIN"/>
    <property type="match status" value="1"/>
</dbReference>
<comment type="caution">
    <text evidence="4">The sequence shown here is derived from an EMBL/GenBank/DDBJ whole genome shotgun (WGS) entry which is preliminary data.</text>
</comment>
<dbReference type="InterPro" id="IPR006059">
    <property type="entry name" value="SBP"/>
</dbReference>
<evidence type="ECO:0000313" key="5">
    <source>
        <dbReference type="Proteomes" id="UP000027345"/>
    </source>
</evidence>
<organism evidence="4 5">
    <name type="scientific">Amycolatopsis rifamycinica</name>
    <dbReference type="NCBI Taxonomy" id="287986"/>
    <lineage>
        <taxon>Bacteria</taxon>
        <taxon>Bacillati</taxon>
        <taxon>Actinomycetota</taxon>
        <taxon>Actinomycetes</taxon>
        <taxon>Pseudonocardiales</taxon>
        <taxon>Pseudonocardiaceae</taxon>
        <taxon>Amycolatopsis</taxon>
    </lineage>
</organism>
<dbReference type="EMBL" id="JMQI01000081">
    <property type="protein sequence ID" value="KDN16443.1"/>
    <property type="molecule type" value="Genomic_DNA"/>
</dbReference>
<comment type="similarity">
    <text evidence="1">Belongs to the bacterial solute-binding protein 1 family.</text>
</comment>
<dbReference type="Proteomes" id="UP000027345">
    <property type="component" value="Unassembled WGS sequence"/>
</dbReference>
<evidence type="ECO:0000256" key="2">
    <source>
        <dbReference type="ARBA" id="ARBA00022448"/>
    </source>
</evidence>
<dbReference type="eggNOG" id="COG1653">
    <property type="taxonomic scope" value="Bacteria"/>
</dbReference>
<dbReference type="STRING" id="287986.DV20_41290"/>
<dbReference type="Pfam" id="PF01547">
    <property type="entry name" value="SBP_bac_1"/>
    <property type="match status" value="1"/>
</dbReference>
<proteinExistence type="inferred from homology"/>
<dbReference type="OrthoDB" id="2509690at2"/>
<gene>
    <name evidence="4" type="ORF">DV20_41290</name>
</gene>
<keyword evidence="2" id="KW-0813">Transport</keyword>
<evidence type="ECO:0000313" key="4">
    <source>
        <dbReference type="EMBL" id="KDN16443.1"/>
    </source>
</evidence>
<dbReference type="PANTHER" id="PTHR30061">
    <property type="entry name" value="MALTOSE-BINDING PERIPLASMIC PROTEIN"/>
    <property type="match status" value="1"/>
</dbReference>
<dbReference type="SUPFAM" id="SSF53850">
    <property type="entry name" value="Periplasmic binding protein-like II"/>
    <property type="match status" value="1"/>
</dbReference>
<keyword evidence="5" id="KW-1185">Reference proteome</keyword>
<dbReference type="GO" id="GO:1901982">
    <property type="term" value="F:maltose binding"/>
    <property type="evidence" value="ECO:0007669"/>
    <property type="project" value="TreeGrafter"/>
</dbReference>
<dbReference type="GO" id="GO:0055052">
    <property type="term" value="C:ATP-binding cassette (ABC) transporter complex, substrate-binding subunit-containing"/>
    <property type="evidence" value="ECO:0007669"/>
    <property type="project" value="TreeGrafter"/>
</dbReference>
<accession>A0A066TWS3</accession>
<dbReference type="GO" id="GO:0015768">
    <property type="term" value="P:maltose transport"/>
    <property type="evidence" value="ECO:0007669"/>
    <property type="project" value="TreeGrafter"/>
</dbReference>
<dbReference type="CDD" id="cd13585">
    <property type="entry name" value="PBP2_TMBP_like"/>
    <property type="match status" value="1"/>
</dbReference>
<evidence type="ECO:0000256" key="3">
    <source>
        <dbReference type="ARBA" id="ARBA00022729"/>
    </source>
</evidence>
<sequence length="449" mass="47800">MTARGAESEATAMMRWATGRVSRRIGATVLAAGLVAAALAACSNDPTGAAGDGNNATLTFVNAQDPGTFDQVIAAFEKANPNIKVKQQVVPFDDLNPTIQSRLGAKDASIDLYDVDEPRLPAFVARGFLADLTDLRGAAQGKIDPKALEVTSYQGKQYAMPRWTSTQLLFYNKTLLAKAGVPDPSSDPKVPMTWQDVAAAGKKAQTAGAKWGFVFDQVDRYYQLQPLPESLNGGPGLTGPGLLTPDVANPGWVKAFTWYQSIFRDGIAPRGVAVEQTPGLFSAGSTAFFAGGPWDAPLFDKAKDVDYGVAPFPKFAGGKPASSTGSWATGISPFSQNQAAAKKFLTYLTTDPAGAWQASSRNIPVQRDAFEQYLGALRSQGARSTQLAAIVENELAANAVPRPLTTGFVDFETVMNKAFADIRNGSEPAPRLQQAGQELARVLAKYRNK</sequence>
<reference evidence="4 5" key="1">
    <citation type="submission" date="2014-05" db="EMBL/GenBank/DDBJ databases">
        <title>Draft genome sequence of Amycolatopsis rifamycinica DSM 46095.</title>
        <authorList>
            <person name="Lal R."/>
            <person name="Saxena A."/>
            <person name="Kumari R."/>
            <person name="Mukherjee U."/>
            <person name="Singh P."/>
            <person name="Sangwan N."/>
            <person name="Mahato N.K."/>
        </authorList>
    </citation>
    <scope>NUCLEOTIDE SEQUENCE [LARGE SCALE GENOMIC DNA]</scope>
    <source>
        <strain evidence="4 5">DSM 46095</strain>
    </source>
</reference>